<reference evidence="1 2" key="1">
    <citation type="submission" date="2013-02" db="EMBL/GenBank/DDBJ databases">
        <authorList>
            <person name="Harkins D.M."/>
            <person name="Durkin A.S."/>
            <person name="Brinkac L.M."/>
            <person name="Haft D.H."/>
            <person name="Selengut J.D."/>
            <person name="Sanka R."/>
            <person name="DePew J."/>
            <person name="Purushe J."/>
            <person name="Haake D.A."/>
            <person name="Matsunaga J."/>
            <person name="Vinetz J.M."/>
            <person name="Sutton G.G."/>
            <person name="Nierman W.C."/>
            <person name="Fouts D.E."/>
        </authorList>
    </citation>
    <scope>NUCLEOTIDE SEQUENCE [LARGE SCALE GENOMIC DNA]</scope>
    <source>
        <strain evidence="1 2">Ecochallenge</strain>
    </source>
</reference>
<organism evidence="1 2">
    <name type="scientific">Leptospira weilii str. Ecochallenge</name>
    <dbReference type="NCBI Taxonomy" id="1049986"/>
    <lineage>
        <taxon>Bacteria</taxon>
        <taxon>Pseudomonadati</taxon>
        <taxon>Spirochaetota</taxon>
        <taxon>Spirochaetia</taxon>
        <taxon>Leptospirales</taxon>
        <taxon>Leptospiraceae</taxon>
        <taxon>Leptospira</taxon>
    </lineage>
</organism>
<accession>N1UHP0</accession>
<gene>
    <name evidence="1" type="ORF">LEP1GSC043_1509</name>
</gene>
<sequence length="342" mass="38399">KKEKTILVEDGGYVAPFLNEFALSGRDMEFLCKEYSVIRETPKMKVADFLAQTLVGTVEHTRNGYDRLKSVQDKNQKLFLPAFSIAISDQKVREESKEVAYSILNAIEAILNGQGMILSSRKVLILGAKGNIGSYLCKYLESRLHETNQDLIQVDIKFPKSERLNYRTIDDIAREEFLSRDLILGVIGCSILKQEHFEDLILNGTKSKILVASGSTKTAEYTDLIHWIDRLSFSEDKRIGDYPVRLEFDRILDPQSGIDQGGKVSFFVSKENTEIEKTFFLLSDLSPINFLFYGVPTEGMDAIIGQLASAALGMVNQSKNGKILPPGLYAVDHEIDTWGNPI</sequence>
<evidence type="ECO:0000313" key="1">
    <source>
        <dbReference type="EMBL" id="EMY15535.1"/>
    </source>
</evidence>
<feature type="non-terminal residue" evidence="1">
    <location>
        <position position="1"/>
    </location>
</feature>
<protein>
    <submittedName>
        <fullName evidence="1">Uncharacterized protein</fullName>
    </submittedName>
</protein>
<dbReference type="EMBL" id="AHMI02000078">
    <property type="protein sequence ID" value="EMY15535.1"/>
    <property type="molecule type" value="Genomic_DNA"/>
</dbReference>
<dbReference type="Proteomes" id="UP000012249">
    <property type="component" value="Unassembled WGS sequence"/>
</dbReference>
<dbReference type="AlphaFoldDB" id="N1UHP0"/>
<name>N1UHP0_9LEPT</name>
<evidence type="ECO:0000313" key="2">
    <source>
        <dbReference type="Proteomes" id="UP000012249"/>
    </source>
</evidence>
<comment type="caution">
    <text evidence="1">The sequence shown here is derived from an EMBL/GenBank/DDBJ whole genome shotgun (WGS) entry which is preliminary data.</text>
</comment>
<proteinExistence type="predicted"/>